<name>A0A5C2SFP3_9APHY</name>
<organism evidence="3 4">
    <name type="scientific">Lentinus tigrinus ALCF2SS1-6</name>
    <dbReference type="NCBI Taxonomy" id="1328759"/>
    <lineage>
        <taxon>Eukaryota</taxon>
        <taxon>Fungi</taxon>
        <taxon>Dikarya</taxon>
        <taxon>Basidiomycota</taxon>
        <taxon>Agaricomycotina</taxon>
        <taxon>Agaricomycetes</taxon>
        <taxon>Polyporales</taxon>
        <taxon>Polyporaceae</taxon>
        <taxon>Lentinus</taxon>
    </lineage>
</organism>
<dbReference type="Pfam" id="PF18885">
    <property type="entry name" value="DUF5648"/>
    <property type="match status" value="1"/>
</dbReference>
<accession>A0A5C2SFP3</accession>
<dbReference type="STRING" id="1328759.A0A5C2SFP3"/>
<keyword evidence="1" id="KW-0732">Signal</keyword>
<gene>
    <name evidence="3" type="ORF">L227DRAFT_609856</name>
</gene>
<dbReference type="Proteomes" id="UP000313359">
    <property type="component" value="Unassembled WGS sequence"/>
</dbReference>
<dbReference type="AlphaFoldDB" id="A0A5C2SFP3"/>
<evidence type="ECO:0000313" key="4">
    <source>
        <dbReference type="Proteomes" id="UP000313359"/>
    </source>
</evidence>
<dbReference type="InterPro" id="IPR043708">
    <property type="entry name" value="DUF5648"/>
</dbReference>
<reference evidence="3" key="1">
    <citation type="journal article" date="2018" name="Genome Biol. Evol.">
        <title>Genomics and development of Lentinus tigrinus, a white-rot wood-decaying mushroom with dimorphic fruiting bodies.</title>
        <authorList>
            <person name="Wu B."/>
            <person name="Xu Z."/>
            <person name="Knudson A."/>
            <person name="Carlson A."/>
            <person name="Chen N."/>
            <person name="Kovaka S."/>
            <person name="LaButti K."/>
            <person name="Lipzen A."/>
            <person name="Pennachio C."/>
            <person name="Riley R."/>
            <person name="Schakwitz W."/>
            <person name="Umezawa K."/>
            <person name="Ohm R.A."/>
            <person name="Grigoriev I.V."/>
            <person name="Nagy L.G."/>
            <person name="Gibbons J."/>
            <person name="Hibbett D."/>
        </authorList>
    </citation>
    <scope>NUCLEOTIDE SEQUENCE [LARGE SCALE GENOMIC DNA]</scope>
    <source>
        <strain evidence="3">ALCF2SS1-6</strain>
    </source>
</reference>
<protein>
    <recommendedName>
        <fullName evidence="2">DUF5648 domain-containing protein</fullName>
    </recommendedName>
</protein>
<proteinExistence type="predicted"/>
<feature type="chain" id="PRO_5022788108" description="DUF5648 domain-containing protein" evidence="1">
    <location>
        <begin position="20"/>
        <end position="188"/>
    </location>
</feature>
<dbReference type="OrthoDB" id="9971254at2759"/>
<sequence>MKAILSGLTTAALILHAHSIPAPAIIESRAAEACGYPVIPLYVAVSGSITDRLYTTDASEAERALESGVYSHQSVLVYIYSNTTGPDVPDAVPFYRLWSSTKTDHYVTASWDEVESAVTTNGYEYQGVVGYTYADTSAETGCPGTVALHRAFNPDIEAHYYTTNATAAENALSQGYFDQGIAAYVFPA</sequence>
<evidence type="ECO:0000313" key="3">
    <source>
        <dbReference type="EMBL" id="RPD61989.1"/>
    </source>
</evidence>
<keyword evidence="4" id="KW-1185">Reference proteome</keyword>
<feature type="domain" description="DUF5648" evidence="2">
    <location>
        <begin position="41"/>
        <end position="185"/>
    </location>
</feature>
<evidence type="ECO:0000259" key="2">
    <source>
        <dbReference type="Pfam" id="PF18885"/>
    </source>
</evidence>
<feature type="signal peptide" evidence="1">
    <location>
        <begin position="1"/>
        <end position="19"/>
    </location>
</feature>
<evidence type="ECO:0000256" key="1">
    <source>
        <dbReference type="SAM" id="SignalP"/>
    </source>
</evidence>
<dbReference type="EMBL" id="ML122260">
    <property type="protein sequence ID" value="RPD61989.1"/>
    <property type="molecule type" value="Genomic_DNA"/>
</dbReference>